<evidence type="ECO:0000313" key="1">
    <source>
        <dbReference type="EMBL" id="MPN36251.1"/>
    </source>
</evidence>
<sequence length="55" mass="6088">MRRHDDQAGQRACRGKRGEGLHGFAQAHLVGQQAAFHPAQPVHACLLERAQMSQK</sequence>
<dbReference type="AlphaFoldDB" id="A0A645HB34"/>
<dbReference type="EMBL" id="VSSQ01090289">
    <property type="protein sequence ID" value="MPN36251.1"/>
    <property type="molecule type" value="Genomic_DNA"/>
</dbReference>
<comment type="caution">
    <text evidence="1">The sequence shown here is derived from an EMBL/GenBank/DDBJ whole genome shotgun (WGS) entry which is preliminary data.</text>
</comment>
<gene>
    <name evidence="1" type="ORF">SDC9_183760</name>
</gene>
<reference evidence="1" key="1">
    <citation type="submission" date="2019-08" db="EMBL/GenBank/DDBJ databases">
        <authorList>
            <person name="Kucharzyk K."/>
            <person name="Murdoch R.W."/>
            <person name="Higgins S."/>
            <person name="Loffler F."/>
        </authorList>
    </citation>
    <scope>NUCLEOTIDE SEQUENCE</scope>
</reference>
<proteinExistence type="predicted"/>
<accession>A0A645HB34</accession>
<organism evidence="1">
    <name type="scientific">bioreactor metagenome</name>
    <dbReference type="NCBI Taxonomy" id="1076179"/>
    <lineage>
        <taxon>unclassified sequences</taxon>
        <taxon>metagenomes</taxon>
        <taxon>ecological metagenomes</taxon>
    </lineage>
</organism>
<protein>
    <submittedName>
        <fullName evidence="1">Uncharacterized protein</fullName>
    </submittedName>
</protein>
<name>A0A645HB34_9ZZZZ</name>